<keyword evidence="6" id="KW-1185">Reference proteome</keyword>
<evidence type="ECO:0000256" key="2">
    <source>
        <dbReference type="ARBA" id="ARBA00023284"/>
    </source>
</evidence>
<dbReference type="PANTHER" id="PTHR45663">
    <property type="entry name" value="GEO12009P1"/>
    <property type="match status" value="1"/>
</dbReference>
<evidence type="ECO:0000259" key="4">
    <source>
        <dbReference type="Pfam" id="PF00085"/>
    </source>
</evidence>
<dbReference type="EMBL" id="JAVREK010000004">
    <property type="protein sequence ID" value="MDT0301748.1"/>
    <property type="molecule type" value="Genomic_DNA"/>
</dbReference>
<dbReference type="Gene3D" id="3.40.30.10">
    <property type="entry name" value="Glutaredoxin"/>
    <property type="match status" value="1"/>
</dbReference>
<dbReference type="Pfam" id="PF00085">
    <property type="entry name" value="Thioredoxin"/>
    <property type="match status" value="1"/>
</dbReference>
<feature type="domain" description="Thioredoxin" evidence="4">
    <location>
        <begin position="43"/>
        <end position="142"/>
    </location>
</feature>
<evidence type="ECO:0000313" key="6">
    <source>
        <dbReference type="Proteomes" id="UP001183226"/>
    </source>
</evidence>
<comment type="caution">
    <text evidence="5">The sequence shown here is derived from an EMBL/GenBank/DDBJ whole genome shotgun (WGS) entry which is preliminary data.</text>
</comment>
<comment type="similarity">
    <text evidence="1">Belongs to the thioredoxin family.</text>
</comment>
<dbReference type="Gene3D" id="1.25.40.10">
    <property type="entry name" value="Tetratricopeptide repeat domain"/>
    <property type="match status" value="2"/>
</dbReference>
<sequence>MQPSDFSMQSAVDLGARKAALEREAKRQAEASSGNANPYAIDINEENFQQEVLERSMSAPVVLAVLQSRSEQSDQVERALDRLAVEAGGQWAVAKVDVQASPQIAQAMRVQAVPTIAMVIGGQVVPGPGGPATYDQLRDWLSQIFEGLRQQGVLPEEYSGLGEPQEDGEDQEWEGAEAGEQSPADAEAQEALQRGDFEAAEAVYAKAVEADPQDAEAKIKLAHIRLVARVRSLDGNERRKAAADDPADVQAQIDVADIDMYGGNIEDAFDRLVATVRRTADDDRDRARQHLLSLFEVLPPGDPRVGKARRALTSALF</sequence>
<organism evidence="5 6">
    <name type="scientific">Streptomonospora wellingtoniae</name>
    <dbReference type="NCBI Taxonomy" id="3075544"/>
    <lineage>
        <taxon>Bacteria</taxon>
        <taxon>Bacillati</taxon>
        <taxon>Actinomycetota</taxon>
        <taxon>Actinomycetes</taxon>
        <taxon>Streptosporangiales</taxon>
        <taxon>Nocardiopsidaceae</taxon>
        <taxon>Streptomonospora</taxon>
    </lineage>
</organism>
<accession>A0ABU2KRK8</accession>
<feature type="region of interest" description="Disordered" evidence="3">
    <location>
        <begin position="158"/>
        <end position="190"/>
    </location>
</feature>
<protein>
    <submittedName>
        <fullName evidence="5">Tetratricopeptide repeat protein</fullName>
    </submittedName>
</protein>
<dbReference type="Pfam" id="PF13428">
    <property type="entry name" value="TPR_14"/>
    <property type="match status" value="1"/>
</dbReference>
<keyword evidence="2" id="KW-0676">Redox-active center</keyword>
<evidence type="ECO:0000256" key="3">
    <source>
        <dbReference type="SAM" id="MobiDB-lite"/>
    </source>
</evidence>
<name>A0ABU2KRK8_9ACTN</name>
<dbReference type="PANTHER" id="PTHR45663:SF11">
    <property type="entry name" value="GEO12009P1"/>
    <property type="match status" value="1"/>
</dbReference>
<gene>
    <name evidence="5" type="ORF">RM446_06425</name>
</gene>
<dbReference type="SUPFAM" id="SSF52833">
    <property type="entry name" value="Thioredoxin-like"/>
    <property type="match status" value="1"/>
</dbReference>
<dbReference type="InterPro" id="IPR011990">
    <property type="entry name" value="TPR-like_helical_dom_sf"/>
</dbReference>
<dbReference type="InterPro" id="IPR013766">
    <property type="entry name" value="Thioredoxin_domain"/>
</dbReference>
<dbReference type="Proteomes" id="UP001183226">
    <property type="component" value="Unassembled WGS sequence"/>
</dbReference>
<dbReference type="SUPFAM" id="SSF48452">
    <property type="entry name" value="TPR-like"/>
    <property type="match status" value="1"/>
</dbReference>
<feature type="compositionally biased region" description="Acidic residues" evidence="3">
    <location>
        <begin position="164"/>
        <end position="177"/>
    </location>
</feature>
<dbReference type="RefSeq" id="WP_311544199.1">
    <property type="nucleotide sequence ID" value="NZ_JAVREK010000004.1"/>
</dbReference>
<proteinExistence type="inferred from homology"/>
<evidence type="ECO:0000256" key="1">
    <source>
        <dbReference type="ARBA" id="ARBA00008987"/>
    </source>
</evidence>
<dbReference type="Pfam" id="PF14561">
    <property type="entry name" value="TPR_20"/>
    <property type="match status" value="1"/>
</dbReference>
<dbReference type="InterPro" id="IPR036249">
    <property type="entry name" value="Thioredoxin-like_sf"/>
</dbReference>
<evidence type="ECO:0000313" key="5">
    <source>
        <dbReference type="EMBL" id="MDT0301748.1"/>
    </source>
</evidence>
<reference evidence="6" key="1">
    <citation type="submission" date="2023-07" db="EMBL/GenBank/DDBJ databases">
        <title>30 novel species of actinomycetes from the DSMZ collection.</title>
        <authorList>
            <person name="Nouioui I."/>
        </authorList>
    </citation>
    <scope>NUCLEOTIDE SEQUENCE [LARGE SCALE GENOMIC DNA]</scope>
    <source>
        <strain evidence="6">DSM 45055</strain>
    </source>
</reference>